<feature type="domain" description="Reverse transcriptase zinc-binding" evidence="2">
    <location>
        <begin position="284"/>
        <end position="379"/>
    </location>
</feature>
<name>A0A2K3NPR6_TRIPR</name>
<dbReference type="Proteomes" id="UP000236291">
    <property type="component" value="Unassembled WGS sequence"/>
</dbReference>
<dbReference type="InterPro" id="IPR026960">
    <property type="entry name" value="RVT-Znf"/>
</dbReference>
<comment type="caution">
    <text evidence="3">The sequence shown here is derived from an EMBL/GenBank/DDBJ whole genome shotgun (WGS) entry which is preliminary data.</text>
</comment>
<accession>A0A2K3NPR6</accession>
<protein>
    <submittedName>
        <fullName evidence="3">Ribonuclease H</fullName>
    </submittedName>
</protein>
<evidence type="ECO:0000313" key="4">
    <source>
        <dbReference type="Proteomes" id="UP000236291"/>
    </source>
</evidence>
<keyword evidence="1" id="KW-1133">Transmembrane helix</keyword>
<keyword evidence="1" id="KW-0472">Membrane</keyword>
<reference evidence="3 4" key="1">
    <citation type="journal article" date="2014" name="Am. J. Bot.">
        <title>Genome assembly and annotation for red clover (Trifolium pratense; Fabaceae).</title>
        <authorList>
            <person name="Istvanek J."/>
            <person name="Jaros M."/>
            <person name="Krenek A."/>
            <person name="Repkova J."/>
        </authorList>
    </citation>
    <scope>NUCLEOTIDE SEQUENCE [LARGE SCALE GENOMIC DNA]</scope>
    <source>
        <strain evidence="4">cv. Tatra</strain>
        <tissue evidence="3">Young leaves</tissue>
    </source>
</reference>
<dbReference type="AlphaFoldDB" id="A0A2K3NPR6"/>
<keyword evidence="1" id="KW-0812">Transmembrane</keyword>
<reference evidence="3 4" key="2">
    <citation type="journal article" date="2017" name="Front. Plant Sci.">
        <title>Gene Classification and Mining of Molecular Markers Useful in Red Clover (Trifolium pratense) Breeding.</title>
        <authorList>
            <person name="Istvanek J."/>
            <person name="Dluhosova J."/>
            <person name="Dluhos P."/>
            <person name="Patkova L."/>
            <person name="Nedelnik J."/>
            <person name="Repkova J."/>
        </authorList>
    </citation>
    <scope>NUCLEOTIDE SEQUENCE [LARGE SCALE GENOMIC DNA]</scope>
    <source>
        <strain evidence="4">cv. Tatra</strain>
        <tissue evidence="3">Young leaves</tissue>
    </source>
</reference>
<evidence type="ECO:0000313" key="3">
    <source>
        <dbReference type="EMBL" id="PNY05029.1"/>
    </source>
</evidence>
<dbReference type="STRING" id="57577.A0A2K3NPR6"/>
<evidence type="ECO:0000256" key="1">
    <source>
        <dbReference type="SAM" id="Phobius"/>
    </source>
</evidence>
<proteinExistence type="predicted"/>
<dbReference type="Pfam" id="PF13966">
    <property type="entry name" value="zf-RVT"/>
    <property type="match status" value="1"/>
</dbReference>
<feature type="transmembrane region" description="Helical" evidence="1">
    <location>
        <begin position="131"/>
        <end position="152"/>
    </location>
</feature>
<organism evidence="3 4">
    <name type="scientific">Trifolium pratense</name>
    <name type="common">Red clover</name>
    <dbReference type="NCBI Taxonomy" id="57577"/>
    <lineage>
        <taxon>Eukaryota</taxon>
        <taxon>Viridiplantae</taxon>
        <taxon>Streptophyta</taxon>
        <taxon>Embryophyta</taxon>
        <taxon>Tracheophyta</taxon>
        <taxon>Spermatophyta</taxon>
        <taxon>Magnoliopsida</taxon>
        <taxon>eudicotyledons</taxon>
        <taxon>Gunneridae</taxon>
        <taxon>Pentapetalae</taxon>
        <taxon>rosids</taxon>
        <taxon>fabids</taxon>
        <taxon>Fabales</taxon>
        <taxon>Fabaceae</taxon>
        <taxon>Papilionoideae</taxon>
        <taxon>50 kb inversion clade</taxon>
        <taxon>NPAAA clade</taxon>
        <taxon>Hologalegina</taxon>
        <taxon>IRL clade</taxon>
        <taxon>Trifolieae</taxon>
        <taxon>Trifolium</taxon>
    </lineage>
</organism>
<dbReference type="EMBL" id="ASHM01000596">
    <property type="protein sequence ID" value="PNY05029.1"/>
    <property type="molecule type" value="Genomic_DNA"/>
</dbReference>
<dbReference type="ExpressionAtlas" id="A0A2K3NPR6">
    <property type="expression patterns" value="baseline"/>
</dbReference>
<sequence length="468" mass="53970">MRKAGQLNLFRGFSIGSEPIVIYHLQYADDTLCIGETSVENLWTLKAILRGFELTSGLKVNFWKSGLIGINVPSAFLSMACTFLNCRLDSIPFKYLGLPIGANPKSLSTWDPLVEHLRNRLCSWRNKHISLGGRVVMINAVLNAIPVFYLSFLKMPRKVWKKVVRIQREFLWGGVRGGNKINWVRWSVVCKEKKKGGLGVRDIRLVNISLLSKWRWRLLSPGRSLWKEVLVARYGNHIIHNVDWSGNRFPISASSWWKDICSLDKVVESKNWLVESVIRKLGVFSVNSSYKFLVEELRVEDVLEEDARIIFEKIWESPAPSKVIAFSWQLLYDRIPTRSNLEIRWMLITNKPWECVGCVGSVESSTHLFLHYPSALMVWYEVFRWLGVVIVIPPSLSLLFKVLRGVGRNEKIQKGFVMIWHATLWSLWKARNGSIFANGLYNPKVIVDEVKVLSWKWFVARLKVPPCL</sequence>
<evidence type="ECO:0000259" key="2">
    <source>
        <dbReference type="Pfam" id="PF13966"/>
    </source>
</evidence>
<dbReference type="PANTHER" id="PTHR33116">
    <property type="entry name" value="REVERSE TRANSCRIPTASE ZINC-BINDING DOMAIN-CONTAINING PROTEIN-RELATED-RELATED"/>
    <property type="match status" value="1"/>
</dbReference>
<dbReference type="PANTHER" id="PTHR33116:SF78">
    <property type="entry name" value="OS12G0587133 PROTEIN"/>
    <property type="match status" value="1"/>
</dbReference>
<gene>
    <name evidence="3" type="ORF">L195_g001466</name>
</gene>